<reference evidence="2" key="1">
    <citation type="submission" date="2024-10" db="EMBL/GenBank/DDBJ databases">
        <authorList>
            <person name="Ryan C."/>
        </authorList>
    </citation>
    <scope>NUCLEOTIDE SEQUENCE [LARGE SCALE GENOMIC DNA]</scope>
</reference>
<dbReference type="AlphaFoldDB" id="A0ABC8ZEF7"/>
<evidence type="ECO:0000313" key="3">
    <source>
        <dbReference type="Proteomes" id="UP001497457"/>
    </source>
</evidence>
<organism evidence="2 3">
    <name type="scientific">Urochloa decumbens</name>
    <dbReference type="NCBI Taxonomy" id="240449"/>
    <lineage>
        <taxon>Eukaryota</taxon>
        <taxon>Viridiplantae</taxon>
        <taxon>Streptophyta</taxon>
        <taxon>Embryophyta</taxon>
        <taxon>Tracheophyta</taxon>
        <taxon>Spermatophyta</taxon>
        <taxon>Magnoliopsida</taxon>
        <taxon>Liliopsida</taxon>
        <taxon>Poales</taxon>
        <taxon>Poaceae</taxon>
        <taxon>PACMAD clade</taxon>
        <taxon>Panicoideae</taxon>
        <taxon>Panicodae</taxon>
        <taxon>Paniceae</taxon>
        <taxon>Melinidinae</taxon>
        <taxon>Urochloa</taxon>
    </lineage>
</organism>
<keyword evidence="1" id="KW-1133">Transmembrane helix</keyword>
<gene>
    <name evidence="2" type="ORF">URODEC1_LOCUS43366</name>
</gene>
<dbReference type="Proteomes" id="UP001497457">
    <property type="component" value="Chromosome 18b"/>
</dbReference>
<name>A0ABC8ZEF7_9POAL</name>
<proteinExistence type="predicted"/>
<evidence type="ECO:0000256" key="1">
    <source>
        <dbReference type="SAM" id="Phobius"/>
    </source>
</evidence>
<dbReference type="EMBL" id="OZ075128">
    <property type="protein sequence ID" value="CAL4958860.1"/>
    <property type="molecule type" value="Genomic_DNA"/>
</dbReference>
<keyword evidence="1" id="KW-0812">Transmembrane</keyword>
<sequence>MAALRSALAMIGRRSCGFSRSSAAASIGRRELEIHTAAVRNLKGWRPFSTGGTEPAAKAGSGLRMWWQRARDRMENAPLEDRDMIFFAYSLFVLGITAVVVFKTTSKILRS</sequence>
<keyword evidence="1" id="KW-0472">Membrane</keyword>
<protein>
    <submittedName>
        <fullName evidence="2">Uncharacterized protein</fullName>
    </submittedName>
</protein>
<feature type="transmembrane region" description="Helical" evidence="1">
    <location>
        <begin position="84"/>
        <end position="102"/>
    </location>
</feature>
<accession>A0ABC8ZEF7</accession>
<keyword evidence="3" id="KW-1185">Reference proteome</keyword>
<evidence type="ECO:0000313" key="2">
    <source>
        <dbReference type="EMBL" id="CAL4958860.1"/>
    </source>
</evidence>